<dbReference type="PROSITE" id="PS51900">
    <property type="entry name" value="CB"/>
    <property type="match status" value="1"/>
</dbReference>
<reference evidence="6 7" key="1">
    <citation type="journal article" date="2015" name="Nature">
        <title>rRNA introns, odd ribosomes, and small enigmatic genomes across a large radiation of phyla.</title>
        <authorList>
            <person name="Brown C.T."/>
            <person name="Hug L.A."/>
            <person name="Thomas B.C."/>
            <person name="Sharon I."/>
            <person name="Castelle C.J."/>
            <person name="Singh A."/>
            <person name="Wilkins M.J."/>
            <person name="Williams K.H."/>
            <person name="Banfield J.F."/>
        </authorList>
    </citation>
    <scope>NUCLEOTIDE SEQUENCE [LARGE SCALE GENOMIC DNA]</scope>
</reference>
<sequence>MSSKNMNTVIPKLPDQDSFLLELQNNNYSMQTVLNYARDLSIFAVFLDANSYSFEKLNKEQVTLYKGYLRNGDHLKDLDKIREKYLRKVDTAQEDTSKGYKGSRTVEVPEGTVLRPVSETESTEFKGKFLEDVYRKVFGSLGVHGKPANVSSRSDTGLDARSVNRMLSAIRSYLKFRIDRDLEVPIPPDAIKLIKADKKKSQVAELEDLVRLIESPVEFEHDHDVGVRNRAMMELLFSTGMRISELINLNLDQINLDGKLFIKGKGKKERFVYMTDRAMDWLDRYLEIRLRHAFILDRETSEDNKDIVDLISDANDRWRYVKTIEEYRKSRYLDKFDSPALFTPLRGTRAKHVNARLSTNYFQECIANYRRRLGILVPTSAHSLRHGFATYLAENGASPAAIQVLLGHESLNTTTRYVHASDKYAQETHKEKHPLK</sequence>
<dbReference type="AlphaFoldDB" id="A0A0G0N0E5"/>
<dbReference type="InterPro" id="IPR002104">
    <property type="entry name" value="Integrase_catalytic"/>
</dbReference>
<protein>
    <submittedName>
        <fullName evidence="6">Tyrosine recombinase XerC</fullName>
    </submittedName>
</protein>
<accession>A0A0G0N0E5</accession>
<dbReference type="InterPro" id="IPR050090">
    <property type="entry name" value="Tyrosine_recombinase_XerCD"/>
</dbReference>
<dbReference type="EMBL" id="LBWK01000001">
    <property type="protein sequence ID" value="KKR06296.1"/>
    <property type="molecule type" value="Genomic_DNA"/>
</dbReference>
<feature type="domain" description="Core-binding (CB)" evidence="5">
    <location>
        <begin position="10"/>
        <end position="178"/>
    </location>
</feature>
<evidence type="ECO:0000313" key="7">
    <source>
        <dbReference type="Proteomes" id="UP000034799"/>
    </source>
</evidence>
<dbReference type="PANTHER" id="PTHR30349">
    <property type="entry name" value="PHAGE INTEGRASE-RELATED"/>
    <property type="match status" value="1"/>
</dbReference>
<keyword evidence="2" id="KW-0233">DNA recombination</keyword>
<dbReference type="InterPro" id="IPR013762">
    <property type="entry name" value="Integrase-like_cat_sf"/>
</dbReference>
<dbReference type="Gene3D" id="1.10.443.10">
    <property type="entry name" value="Intergrase catalytic core"/>
    <property type="match status" value="1"/>
</dbReference>
<dbReference type="PANTHER" id="PTHR30349:SF81">
    <property type="entry name" value="TYROSINE RECOMBINASE XERC"/>
    <property type="match status" value="1"/>
</dbReference>
<evidence type="ECO:0000256" key="1">
    <source>
        <dbReference type="ARBA" id="ARBA00023125"/>
    </source>
</evidence>
<dbReference type="InterPro" id="IPR044068">
    <property type="entry name" value="CB"/>
</dbReference>
<dbReference type="GO" id="GO:0006310">
    <property type="term" value="P:DNA recombination"/>
    <property type="evidence" value="ECO:0007669"/>
    <property type="project" value="UniProtKB-KW"/>
</dbReference>
<dbReference type="Pfam" id="PF00589">
    <property type="entry name" value="Phage_integrase"/>
    <property type="match status" value="1"/>
</dbReference>
<dbReference type="SUPFAM" id="SSF56349">
    <property type="entry name" value="DNA breaking-rejoining enzymes"/>
    <property type="match status" value="1"/>
</dbReference>
<dbReference type="InterPro" id="IPR010998">
    <property type="entry name" value="Integrase_recombinase_N"/>
</dbReference>
<evidence type="ECO:0000259" key="4">
    <source>
        <dbReference type="PROSITE" id="PS51898"/>
    </source>
</evidence>
<dbReference type="GO" id="GO:0015074">
    <property type="term" value="P:DNA integration"/>
    <property type="evidence" value="ECO:0007669"/>
    <property type="project" value="InterPro"/>
</dbReference>
<comment type="caution">
    <text evidence="6">The sequence shown here is derived from an EMBL/GenBank/DDBJ whole genome shotgun (WGS) entry which is preliminary data.</text>
</comment>
<dbReference type="Gene3D" id="1.10.150.130">
    <property type="match status" value="1"/>
</dbReference>
<dbReference type="STRING" id="1619100.UT34_C0001G0336"/>
<name>A0A0G0N0E5_9BACT</name>
<gene>
    <name evidence="6" type="ORF">UT34_C0001G0336</name>
</gene>
<keyword evidence="1 3" id="KW-0238">DNA-binding</keyword>
<evidence type="ECO:0000313" key="6">
    <source>
        <dbReference type="EMBL" id="KKR06296.1"/>
    </source>
</evidence>
<evidence type="ECO:0000256" key="3">
    <source>
        <dbReference type="PROSITE-ProRule" id="PRU01248"/>
    </source>
</evidence>
<evidence type="ECO:0000256" key="2">
    <source>
        <dbReference type="ARBA" id="ARBA00023172"/>
    </source>
</evidence>
<dbReference type="PROSITE" id="PS51898">
    <property type="entry name" value="TYR_RECOMBINASE"/>
    <property type="match status" value="1"/>
</dbReference>
<dbReference type="GO" id="GO:0003677">
    <property type="term" value="F:DNA binding"/>
    <property type="evidence" value="ECO:0007669"/>
    <property type="project" value="UniProtKB-UniRule"/>
</dbReference>
<feature type="domain" description="Tyr recombinase" evidence="4">
    <location>
        <begin position="199"/>
        <end position="430"/>
    </location>
</feature>
<evidence type="ECO:0000259" key="5">
    <source>
        <dbReference type="PROSITE" id="PS51900"/>
    </source>
</evidence>
<organism evidence="6 7">
    <name type="scientific">candidate division WS6 bacterium GW2011_GWF2_39_15</name>
    <dbReference type="NCBI Taxonomy" id="1619100"/>
    <lineage>
        <taxon>Bacteria</taxon>
        <taxon>Candidatus Dojkabacteria</taxon>
    </lineage>
</organism>
<dbReference type="Proteomes" id="UP000034799">
    <property type="component" value="Unassembled WGS sequence"/>
</dbReference>
<dbReference type="InterPro" id="IPR011010">
    <property type="entry name" value="DNA_brk_join_enz"/>
</dbReference>
<proteinExistence type="predicted"/>